<dbReference type="Proteomes" id="UP000243819">
    <property type="component" value="Unassembled WGS sequence"/>
</dbReference>
<organism evidence="1 2">
    <name type="scientific">Anaerobranca gottschalkii DSM 13577</name>
    <dbReference type="NCBI Taxonomy" id="1120990"/>
    <lineage>
        <taxon>Bacteria</taxon>
        <taxon>Bacillati</taxon>
        <taxon>Bacillota</taxon>
        <taxon>Clostridia</taxon>
        <taxon>Eubacteriales</taxon>
        <taxon>Proteinivoracaceae</taxon>
        <taxon>Anaerobranca</taxon>
    </lineage>
</organism>
<accession>A0A1I0BJS6</accession>
<proteinExistence type="predicted"/>
<dbReference type="EMBL" id="FOIF01000042">
    <property type="protein sequence ID" value="SET07238.1"/>
    <property type="molecule type" value="Genomic_DNA"/>
</dbReference>
<keyword evidence="2" id="KW-1185">Reference proteome</keyword>
<name>A0A1I0BJS6_9FIRM</name>
<dbReference type="AlphaFoldDB" id="A0A1I0BJS6"/>
<evidence type="ECO:0000313" key="2">
    <source>
        <dbReference type="Proteomes" id="UP000243819"/>
    </source>
</evidence>
<dbReference type="STRING" id="1120990.SAMN03080614_10425"/>
<protein>
    <submittedName>
        <fullName evidence="1">Uncharacterized protein</fullName>
    </submittedName>
</protein>
<gene>
    <name evidence="1" type="ORF">SAMN03080614_10425</name>
</gene>
<reference evidence="2" key="1">
    <citation type="submission" date="2016-10" db="EMBL/GenBank/DDBJ databases">
        <authorList>
            <person name="Varghese N."/>
            <person name="Submissions S."/>
        </authorList>
    </citation>
    <scope>NUCLEOTIDE SEQUENCE [LARGE SCALE GENOMIC DNA]</scope>
    <source>
        <strain evidence="2">DSM 13577</strain>
    </source>
</reference>
<evidence type="ECO:0000313" key="1">
    <source>
        <dbReference type="EMBL" id="SET07238.1"/>
    </source>
</evidence>
<sequence length="170" mass="20420">MAIYTQLLYPIKIEKVVVLYNPPYEEQLDNIIKKGLTLSTDDIFISQKNFSSDRIEDYTWLVFFPEVKSRSIIPVDSVLFFPNKIDKSIKEDVIYFGNTFTIDRIRPFQKSSLFYRVLYYSQGKLSEEEIKEIVEKVDVDIYLQRRWLGTRKLRFKIPMDRLVIEERIRE</sequence>